<protein>
    <submittedName>
        <fullName evidence="2">Uncharacterized protein</fullName>
    </submittedName>
</protein>
<reference evidence="2" key="1">
    <citation type="submission" date="2020-07" db="EMBL/GenBank/DDBJ databases">
        <title>Huge and variable diversity of episymbiotic CPR bacteria and DPANN archaea in groundwater ecosystems.</title>
        <authorList>
            <person name="He C.Y."/>
            <person name="Keren R."/>
            <person name="Whittaker M."/>
            <person name="Farag I.F."/>
            <person name="Doudna J."/>
            <person name="Cate J.H.D."/>
            <person name="Banfield J.F."/>
        </authorList>
    </citation>
    <scope>NUCLEOTIDE SEQUENCE</scope>
    <source>
        <strain evidence="2">NC_groundwater_17_Pr7_B-0.1um_64_12</strain>
    </source>
</reference>
<comment type="caution">
    <text evidence="2">The sequence shown here is derived from an EMBL/GenBank/DDBJ whole genome shotgun (WGS) entry which is preliminary data.</text>
</comment>
<feature type="region of interest" description="Disordered" evidence="1">
    <location>
        <begin position="192"/>
        <end position="238"/>
    </location>
</feature>
<organism evidence="2 3">
    <name type="scientific">Fimbriimonas ginsengisoli</name>
    <dbReference type="NCBI Taxonomy" id="1005039"/>
    <lineage>
        <taxon>Bacteria</taxon>
        <taxon>Bacillati</taxon>
        <taxon>Armatimonadota</taxon>
        <taxon>Fimbriimonadia</taxon>
        <taxon>Fimbriimonadales</taxon>
        <taxon>Fimbriimonadaceae</taxon>
        <taxon>Fimbriimonas</taxon>
    </lineage>
</organism>
<dbReference type="EMBL" id="JACOSL010000038">
    <property type="protein sequence ID" value="MBI1756689.1"/>
    <property type="molecule type" value="Genomic_DNA"/>
</dbReference>
<feature type="compositionally biased region" description="Low complexity" evidence="1">
    <location>
        <begin position="220"/>
        <end position="238"/>
    </location>
</feature>
<evidence type="ECO:0000313" key="2">
    <source>
        <dbReference type="EMBL" id="MBI1756689.1"/>
    </source>
</evidence>
<gene>
    <name evidence="2" type="ORF">HYR64_06230</name>
</gene>
<sequence length="238" mass="24256">MPKIPRIWLYTLVLGGVVYAGVVLTEPDQPAKKSASRGKTVASTQPDGQLKADLAANFGPITDKPKNAFRPLIARLASGPAGKGVFGENLVPPSFANGEGNWAYTGTAEINGKKNVLLENTTTGDGVFLNVGERWKTCRVTSASSESVMLTSDDGETRELKLAAPVEPEPAPGLQPVQPGAPLQGAIGALTVVPEAQSNGNGGRRRGRRGGGNATSSGQPAAAAPAAVVDAAPAPAGD</sequence>
<name>A0A931PTT0_FIMGI</name>
<dbReference type="AlphaFoldDB" id="A0A931PTT0"/>
<dbReference type="Proteomes" id="UP000727962">
    <property type="component" value="Unassembled WGS sequence"/>
</dbReference>
<proteinExistence type="predicted"/>
<evidence type="ECO:0000256" key="1">
    <source>
        <dbReference type="SAM" id="MobiDB-lite"/>
    </source>
</evidence>
<accession>A0A931PTT0</accession>
<evidence type="ECO:0000313" key="3">
    <source>
        <dbReference type="Proteomes" id="UP000727962"/>
    </source>
</evidence>